<dbReference type="PIRSF" id="PIRSF028729">
    <property type="entry name" value="E3_ubiquit_lig_SCF_Skp"/>
    <property type="match status" value="1"/>
</dbReference>
<evidence type="ECO:0000313" key="8">
    <source>
        <dbReference type="Proteomes" id="UP000187203"/>
    </source>
</evidence>
<feature type="domain" description="SKP1 component POZ" evidence="6">
    <location>
        <begin position="6"/>
        <end position="62"/>
    </location>
</feature>
<dbReference type="SMART" id="SM00512">
    <property type="entry name" value="Skp1"/>
    <property type="match status" value="1"/>
</dbReference>
<comment type="similarity">
    <text evidence="2 4">Belongs to the SKP1 family.</text>
</comment>
<feature type="domain" description="SKP1 component dimerisation" evidence="5">
    <location>
        <begin position="98"/>
        <end position="145"/>
    </location>
</feature>
<accession>A0A1R3JR43</accession>
<dbReference type="GO" id="GO:0006511">
    <property type="term" value="P:ubiquitin-dependent protein catabolic process"/>
    <property type="evidence" value="ECO:0007669"/>
    <property type="project" value="InterPro"/>
</dbReference>
<evidence type="ECO:0000259" key="5">
    <source>
        <dbReference type="Pfam" id="PF01466"/>
    </source>
</evidence>
<dbReference type="InterPro" id="IPR016897">
    <property type="entry name" value="SKP1"/>
</dbReference>
<dbReference type="OrthoDB" id="2342932at2759"/>
<sequence length="165" mass="18996">MSTAQKVTLVTADNVEFEVDEAVAMKFGIVKSFLEENSEKIPLPNVYSMVLSLVIDYCKAHLKLTDEKAKEFDENFFKAQDNETLMAMCLAANYLDEKELLDMVEQAIADRLENKSVEYARKLFRIENDFTPQEEDDLRHGNEWAFEGVDDDKQLGEKLRSVLDE</sequence>
<dbReference type="SUPFAM" id="SSF81382">
    <property type="entry name" value="Skp1 dimerisation domain-like"/>
    <property type="match status" value="1"/>
</dbReference>
<dbReference type="SUPFAM" id="SSF54695">
    <property type="entry name" value="POZ domain"/>
    <property type="match status" value="1"/>
</dbReference>
<dbReference type="InterPro" id="IPR001232">
    <property type="entry name" value="SKP1-like"/>
</dbReference>
<comment type="function">
    <text evidence="4">Involved in ubiquitination and subsequent proteasomal degradation of target proteins. Together with CUL1, RBX1 and a F-box protein, it forms a SCF E3 ubiquitin ligase complex. The functional specificity of this complex depends on the type of F-box protein. In the SCF complex, it serves as an adapter that links the F-box protein to CUL1.</text>
</comment>
<dbReference type="InterPro" id="IPR016073">
    <property type="entry name" value="Skp1_comp_POZ"/>
</dbReference>
<comment type="caution">
    <text evidence="7">The sequence shown here is derived from an EMBL/GenBank/DDBJ whole genome shotgun (WGS) entry which is preliminary data.</text>
</comment>
<dbReference type="InterPro" id="IPR016072">
    <property type="entry name" value="Skp1_comp_dimer"/>
</dbReference>
<dbReference type="GO" id="GO:0009867">
    <property type="term" value="P:jasmonic acid mediated signaling pathway"/>
    <property type="evidence" value="ECO:0007669"/>
    <property type="project" value="UniProtKB-ARBA"/>
</dbReference>
<dbReference type="STRING" id="93759.A0A1R3JR43"/>
<organism evidence="7 8">
    <name type="scientific">Corchorus olitorius</name>
    <dbReference type="NCBI Taxonomy" id="93759"/>
    <lineage>
        <taxon>Eukaryota</taxon>
        <taxon>Viridiplantae</taxon>
        <taxon>Streptophyta</taxon>
        <taxon>Embryophyta</taxon>
        <taxon>Tracheophyta</taxon>
        <taxon>Spermatophyta</taxon>
        <taxon>Magnoliopsida</taxon>
        <taxon>eudicotyledons</taxon>
        <taxon>Gunneridae</taxon>
        <taxon>Pentapetalae</taxon>
        <taxon>rosids</taxon>
        <taxon>malvids</taxon>
        <taxon>Malvales</taxon>
        <taxon>Malvaceae</taxon>
        <taxon>Grewioideae</taxon>
        <taxon>Apeibeae</taxon>
        <taxon>Corchorus</taxon>
    </lineage>
</organism>
<reference evidence="8" key="1">
    <citation type="submission" date="2013-09" db="EMBL/GenBank/DDBJ databases">
        <title>Corchorus olitorius genome sequencing.</title>
        <authorList>
            <person name="Alam M."/>
            <person name="Haque M.S."/>
            <person name="Islam M.S."/>
            <person name="Emdad E.M."/>
            <person name="Islam M.M."/>
            <person name="Ahmed B."/>
            <person name="Halim A."/>
            <person name="Hossen Q.M.M."/>
            <person name="Hossain M.Z."/>
            <person name="Ahmed R."/>
            <person name="Khan M.M."/>
            <person name="Islam R."/>
            <person name="Rashid M.M."/>
            <person name="Khan S.A."/>
            <person name="Rahman M.S."/>
            <person name="Alam M."/>
            <person name="Yahiya A.S."/>
            <person name="Khan M.S."/>
            <person name="Azam M.S."/>
            <person name="Haque T."/>
            <person name="Lashkar M.Z.H."/>
            <person name="Akhand A.I."/>
            <person name="Morshed G."/>
            <person name="Roy S."/>
            <person name="Uddin K.S."/>
            <person name="Rabeya T."/>
            <person name="Hossain A.S."/>
            <person name="Chowdhury A."/>
            <person name="Snigdha A.R."/>
            <person name="Mortoza M.S."/>
            <person name="Matin S.A."/>
            <person name="Hoque S.M.E."/>
            <person name="Islam M.K."/>
            <person name="Roy D.K."/>
            <person name="Haider R."/>
            <person name="Moosa M.M."/>
            <person name="Elias S.M."/>
            <person name="Hasan A.M."/>
            <person name="Jahan S."/>
            <person name="Shafiuddin M."/>
            <person name="Mahmood N."/>
            <person name="Shommy N.S."/>
        </authorList>
    </citation>
    <scope>NUCLEOTIDE SEQUENCE [LARGE SCALE GENOMIC DNA]</scope>
    <source>
        <strain evidence="8">cv. O-4</strain>
    </source>
</reference>
<evidence type="ECO:0000256" key="2">
    <source>
        <dbReference type="ARBA" id="ARBA00009993"/>
    </source>
</evidence>
<comment type="pathway">
    <text evidence="1 4">Protein modification; protein ubiquitination.</text>
</comment>
<dbReference type="InterPro" id="IPR036296">
    <property type="entry name" value="SKP1-like_dim_sf"/>
</dbReference>
<dbReference type="AlphaFoldDB" id="A0A1R3JR43"/>
<name>A0A1R3JR43_9ROSI</name>
<evidence type="ECO:0000256" key="1">
    <source>
        <dbReference type="ARBA" id="ARBA00004906"/>
    </source>
</evidence>
<dbReference type="UniPathway" id="UPA00143"/>
<proteinExistence type="inferred from homology"/>
<dbReference type="Gene3D" id="3.30.710.10">
    <property type="entry name" value="Potassium Channel Kv1.1, Chain A"/>
    <property type="match status" value="1"/>
</dbReference>
<dbReference type="Pfam" id="PF03931">
    <property type="entry name" value="Skp1_POZ"/>
    <property type="match status" value="1"/>
</dbReference>
<keyword evidence="8" id="KW-1185">Reference proteome</keyword>
<dbReference type="PANTHER" id="PTHR11165">
    <property type="entry name" value="SKP1"/>
    <property type="match status" value="1"/>
</dbReference>
<comment type="subunit">
    <text evidence="4">Part of a SCF (SKP1-cullin-F-box) protein ligase complex.</text>
</comment>
<evidence type="ECO:0000259" key="6">
    <source>
        <dbReference type="Pfam" id="PF03931"/>
    </source>
</evidence>
<dbReference type="InterPro" id="IPR011333">
    <property type="entry name" value="SKP1/BTB/POZ_sf"/>
</dbReference>
<keyword evidence="3 4" id="KW-0833">Ubl conjugation pathway</keyword>
<protein>
    <recommendedName>
        <fullName evidence="4">SKP1-like protein</fullName>
    </recommendedName>
</protein>
<dbReference type="GO" id="GO:0016567">
    <property type="term" value="P:protein ubiquitination"/>
    <property type="evidence" value="ECO:0007669"/>
    <property type="project" value="UniProtKB-UniRule"/>
</dbReference>
<dbReference type="Pfam" id="PF01466">
    <property type="entry name" value="Skp1"/>
    <property type="match status" value="1"/>
</dbReference>
<evidence type="ECO:0000313" key="7">
    <source>
        <dbReference type="EMBL" id="OMO97274.1"/>
    </source>
</evidence>
<gene>
    <name evidence="7" type="ORF">COLO4_14721</name>
</gene>
<evidence type="ECO:0000256" key="3">
    <source>
        <dbReference type="ARBA" id="ARBA00022786"/>
    </source>
</evidence>
<dbReference type="Proteomes" id="UP000187203">
    <property type="component" value="Unassembled WGS sequence"/>
</dbReference>
<dbReference type="EMBL" id="AWUE01015454">
    <property type="protein sequence ID" value="OMO97274.1"/>
    <property type="molecule type" value="Genomic_DNA"/>
</dbReference>
<evidence type="ECO:0000256" key="4">
    <source>
        <dbReference type="PIRNR" id="PIRNR028729"/>
    </source>
</evidence>